<organism evidence="2 3">
    <name type="scientific">Filimonas lacunae</name>
    <dbReference type="NCBI Taxonomy" id="477680"/>
    <lineage>
        <taxon>Bacteria</taxon>
        <taxon>Pseudomonadati</taxon>
        <taxon>Bacteroidota</taxon>
        <taxon>Chitinophagia</taxon>
        <taxon>Chitinophagales</taxon>
        <taxon>Chitinophagaceae</taxon>
        <taxon>Filimonas</taxon>
    </lineage>
</organism>
<keyword evidence="1" id="KW-1133">Transmembrane helix</keyword>
<gene>
    <name evidence="2" type="ORF">SAMN05421788_11587</name>
</gene>
<evidence type="ECO:0000313" key="3">
    <source>
        <dbReference type="Proteomes" id="UP000186917"/>
    </source>
</evidence>
<dbReference type="AlphaFoldDB" id="A0A1N7RGV6"/>
<reference evidence="3" key="1">
    <citation type="submission" date="2017-01" db="EMBL/GenBank/DDBJ databases">
        <authorList>
            <person name="Varghese N."/>
            <person name="Submissions S."/>
        </authorList>
    </citation>
    <scope>NUCLEOTIDE SEQUENCE [LARGE SCALE GENOMIC DNA]</scope>
    <source>
        <strain evidence="3">DSM 21054</strain>
    </source>
</reference>
<sequence>MLSATHLQFSFGLFKALAVICRMNPKPLFLALAAIVYSVAGISQHLFCAFIYKDGKALVFLSNDADKEKYFHKMKKTFYSVKW</sequence>
<evidence type="ECO:0000313" key="2">
    <source>
        <dbReference type="EMBL" id="SIT34272.1"/>
    </source>
</evidence>
<protein>
    <submittedName>
        <fullName evidence="2">Uncharacterized protein</fullName>
    </submittedName>
</protein>
<name>A0A1N7RGV6_9BACT</name>
<dbReference type="Proteomes" id="UP000186917">
    <property type="component" value="Unassembled WGS sequence"/>
</dbReference>
<feature type="transmembrane region" description="Helical" evidence="1">
    <location>
        <begin position="28"/>
        <end position="52"/>
    </location>
</feature>
<keyword evidence="1" id="KW-0472">Membrane</keyword>
<keyword evidence="3" id="KW-1185">Reference proteome</keyword>
<proteinExistence type="predicted"/>
<keyword evidence="1" id="KW-0812">Transmembrane</keyword>
<dbReference type="EMBL" id="FTOR01000015">
    <property type="protein sequence ID" value="SIT34272.1"/>
    <property type="molecule type" value="Genomic_DNA"/>
</dbReference>
<evidence type="ECO:0000256" key="1">
    <source>
        <dbReference type="SAM" id="Phobius"/>
    </source>
</evidence>
<accession>A0A1N7RGV6</accession>